<dbReference type="EMBL" id="QKLU01000003">
    <property type="protein sequence ID" value="PYF75163.1"/>
    <property type="molecule type" value="Genomic_DNA"/>
</dbReference>
<evidence type="ECO:0000313" key="3">
    <source>
        <dbReference type="Proteomes" id="UP000248198"/>
    </source>
</evidence>
<reference evidence="2 3" key="1">
    <citation type="submission" date="2018-06" db="EMBL/GenBank/DDBJ databases">
        <title>Genomic Encyclopedia of Archaeal and Bacterial Type Strains, Phase II (KMG-II): from individual species to whole genera.</title>
        <authorList>
            <person name="Goeker M."/>
        </authorList>
    </citation>
    <scope>NUCLEOTIDE SEQUENCE [LARGE SCALE GENOMIC DNA]</scope>
    <source>
        <strain evidence="2 3">DSM 27372</strain>
    </source>
</reference>
<evidence type="ECO:0000313" key="2">
    <source>
        <dbReference type="EMBL" id="PYF75163.1"/>
    </source>
</evidence>
<dbReference type="PANTHER" id="PTHR35339:SF3">
    <property type="entry name" value="DUF2264 DOMAIN-CONTAINING PROTEIN"/>
    <property type="match status" value="1"/>
</dbReference>
<dbReference type="Proteomes" id="UP000248198">
    <property type="component" value="Unassembled WGS sequence"/>
</dbReference>
<dbReference type="PANTHER" id="PTHR35339">
    <property type="entry name" value="LINALOOL DEHYDRATASE_ISOMERASE DOMAIN-CONTAINING PROTEIN"/>
    <property type="match status" value="1"/>
</dbReference>
<dbReference type="Pfam" id="PF10022">
    <property type="entry name" value="DUF2264"/>
    <property type="match status" value="1"/>
</dbReference>
<name>A0A318UG96_9SPHI</name>
<dbReference type="InterPro" id="IPR016624">
    <property type="entry name" value="UCP014753"/>
</dbReference>
<dbReference type="InterPro" id="IPR049349">
    <property type="entry name" value="DUF2264_N"/>
</dbReference>
<organism evidence="2 3">
    <name type="scientific">Pedobacter nutrimenti</name>
    <dbReference type="NCBI Taxonomy" id="1241337"/>
    <lineage>
        <taxon>Bacteria</taxon>
        <taxon>Pseudomonadati</taxon>
        <taxon>Bacteroidota</taxon>
        <taxon>Sphingobacteriia</taxon>
        <taxon>Sphingobacteriales</taxon>
        <taxon>Sphingobacteriaceae</taxon>
        <taxon>Pedobacter</taxon>
    </lineage>
</organism>
<comment type="caution">
    <text evidence="2">The sequence shown here is derived from an EMBL/GenBank/DDBJ whole genome shotgun (WGS) entry which is preliminary data.</text>
</comment>
<keyword evidence="3" id="KW-1185">Reference proteome</keyword>
<feature type="domain" description="DUF2264" evidence="1">
    <location>
        <begin position="30"/>
        <end position="387"/>
    </location>
</feature>
<dbReference type="AlphaFoldDB" id="A0A318UG96"/>
<dbReference type="OrthoDB" id="9813465at2"/>
<gene>
    <name evidence="2" type="ORF">B0O44_103612</name>
</gene>
<proteinExistence type="predicted"/>
<evidence type="ECO:0000259" key="1">
    <source>
        <dbReference type="Pfam" id="PF10022"/>
    </source>
</evidence>
<dbReference type="PIRSF" id="PIRSF014753">
    <property type="entry name" value="UCP014753"/>
    <property type="match status" value="1"/>
</dbReference>
<sequence length="406" mass="45152">MNVKRAIGCFALAMLTCQGLKAQSDGEKERAYMVQAMLRIADPVLNSLSRNELKKQMPVEAKDPEERKKSTHLEAFGRLIAGMAPWLELGPDDSDEGRLREKYILLVLKGIDHATNPAAADYMNFNQGSQPLVDAAFFAQALLRAPVQLWGRLDAGTRANVLTALKSSRVIKAHQNNWLLFSAEVEAAIMHFEGTADTKPIDVALKQHLGPWYKGDGAYGDGADFHWDYYNSFVIQPMLLEVTKVLSQGDTLQKKSHQLVLKRAKRYAAVQERMISPEGTYPPLGRSLAYRFGAFQLLAQVSLMRQLPKGIAPAQVRSALYTVVKKQLEMPGTFDRQGWLQIGMAGHQPGLGESYISTGSLYLCSEVFLVLGLPASDPFWQGRDEDWTAKKLWKGMAVDIDHSISD</sequence>
<protein>
    <recommendedName>
        <fullName evidence="1">DUF2264 domain-containing protein</fullName>
    </recommendedName>
</protein>
<accession>A0A318UG96</accession>